<evidence type="ECO:0000256" key="3">
    <source>
        <dbReference type="ARBA" id="ARBA00023015"/>
    </source>
</evidence>
<comment type="domain">
    <text evidence="9">The C-terminal region contains a putative helix-turn-helix (HTH) motif, suggesting that this region may bind DNA.</text>
</comment>
<keyword evidence="2 9" id="KW-1005">Bacterial flagellum biogenesis</keyword>
<dbReference type="InterPro" id="IPR036194">
    <property type="entry name" value="FlhD_sf"/>
</dbReference>
<name>A0ABN7QCI2_9BURK</name>
<comment type="subunit">
    <text evidence="9">Homodimer; disulfide-linked. Forms a heterohexamer composed of two FlhC and four FlhD subunits. Each FlhC binds a FlhD dimer, forming a heterotrimer, and a hexamer assembles by dimerization of two heterotrimers.</text>
</comment>
<keyword evidence="10" id="KW-0282">Flagellum</keyword>
<dbReference type="EMBL" id="CAJPVI010000066">
    <property type="protein sequence ID" value="CAG2159844.1"/>
    <property type="molecule type" value="Genomic_DNA"/>
</dbReference>
<keyword evidence="1 9" id="KW-0963">Cytoplasm</keyword>
<keyword evidence="7 9" id="KW-0804">Transcription</keyword>
<evidence type="ECO:0000256" key="4">
    <source>
        <dbReference type="ARBA" id="ARBA00023125"/>
    </source>
</evidence>
<evidence type="ECO:0000313" key="10">
    <source>
        <dbReference type="EMBL" id="CAG2159844.1"/>
    </source>
</evidence>
<sequence>MQGGVTLTDIQEFNLSYLLLAQKLAREDQLAAAYRLGINRDLLAILERLTTAQVLKIAASTEVICEFRIFEGRMLNNLLNGNGHRELQSAHLAILLGRQSAKTL</sequence>
<dbReference type="Proteomes" id="UP000672657">
    <property type="component" value="Unassembled WGS sequence"/>
</dbReference>
<dbReference type="Pfam" id="PF05247">
    <property type="entry name" value="FlhD"/>
    <property type="match status" value="1"/>
</dbReference>
<evidence type="ECO:0000256" key="2">
    <source>
        <dbReference type="ARBA" id="ARBA00022795"/>
    </source>
</evidence>
<feature type="disulfide bond" description="Interchain" evidence="9">
    <location>
        <position position="65"/>
    </location>
</feature>
<protein>
    <recommendedName>
        <fullName evidence="9">Flagellar transcriptional regulator FlhD</fullName>
    </recommendedName>
</protein>
<dbReference type="SUPFAM" id="SSF63592">
    <property type="entry name" value="Flagellar transcriptional activator FlhD"/>
    <property type="match status" value="1"/>
</dbReference>
<evidence type="ECO:0000256" key="9">
    <source>
        <dbReference type="HAMAP-Rule" id="MF_00725"/>
    </source>
</evidence>
<evidence type="ECO:0000256" key="7">
    <source>
        <dbReference type="ARBA" id="ARBA00023163"/>
    </source>
</evidence>
<keyword evidence="10" id="KW-0966">Cell projection</keyword>
<keyword evidence="5 9" id="KW-1015">Disulfide bond</keyword>
<organism evidence="10 11">
    <name type="scientific">Cupriavidus numazuensis</name>
    <dbReference type="NCBI Taxonomy" id="221992"/>
    <lineage>
        <taxon>Bacteria</taxon>
        <taxon>Pseudomonadati</taxon>
        <taxon>Pseudomonadota</taxon>
        <taxon>Betaproteobacteria</taxon>
        <taxon>Burkholderiales</taxon>
        <taxon>Burkholderiaceae</taxon>
        <taxon>Cupriavidus</taxon>
    </lineage>
</organism>
<proteinExistence type="inferred from homology"/>
<keyword evidence="4 9" id="KW-0238">DNA-binding</keyword>
<comment type="function">
    <text evidence="8 9">Functions in complex with FlhC as a master transcriptional regulator that regulates transcription of several flagellar and non-flagellar operons by binding to their promoter region. Activates expression of class 2 flagellar genes, including fliA, which is a flagellum-specific sigma factor that turns on the class 3 genes. Also regulates genes whose products function in a variety of physiological pathways.</text>
</comment>
<comment type="subcellular location">
    <subcellularLocation>
        <location evidence="9">Cytoplasm</location>
    </subcellularLocation>
</comment>
<dbReference type="InterPro" id="IPR023559">
    <property type="entry name" value="Flagellar_FlhD"/>
</dbReference>
<comment type="similarity">
    <text evidence="9">Belongs to the FlhD family.</text>
</comment>
<keyword evidence="6 9" id="KW-0010">Activator</keyword>
<keyword evidence="10" id="KW-0969">Cilium</keyword>
<dbReference type="HAMAP" id="MF_00725">
    <property type="entry name" value="FlhD"/>
    <property type="match status" value="1"/>
</dbReference>
<evidence type="ECO:0000313" key="11">
    <source>
        <dbReference type="Proteomes" id="UP000672657"/>
    </source>
</evidence>
<dbReference type="RefSeq" id="WP_211957797.1">
    <property type="nucleotide sequence ID" value="NZ_CAJPVI010000066.1"/>
</dbReference>
<evidence type="ECO:0000256" key="1">
    <source>
        <dbReference type="ARBA" id="ARBA00022490"/>
    </source>
</evidence>
<evidence type="ECO:0000256" key="8">
    <source>
        <dbReference type="ARBA" id="ARBA00025431"/>
    </source>
</evidence>
<dbReference type="Gene3D" id="1.10.4000.10">
    <property type="entry name" value="Flagellar transcriptional activator FlhD"/>
    <property type="match status" value="1"/>
</dbReference>
<dbReference type="NCBIfam" id="NF002783">
    <property type="entry name" value="PRK02909.1-1"/>
    <property type="match status" value="1"/>
</dbReference>
<gene>
    <name evidence="10" type="primary">flhD_3</name>
    <name evidence="9" type="synonym">flhD</name>
    <name evidence="10" type="ORF">LMG26411_07025</name>
</gene>
<comment type="caution">
    <text evidence="10">The sequence shown here is derived from an EMBL/GenBank/DDBJ whole genome shotgun (WGS) entry which is preliminary data.</text>
</comment>
<reference evidence="10 11" key="1">
    <citation type="submission" date="2021-03" db="EMBL/GenBank/DDBJ databases">
        <authorList>
            <person name="Peeters C."/>
        </authorList>
    </citation>
    <scope>NUCLEOTIDE SEQUENCE [LARGE SCALE GENOMIC DNA]</scope>
    <source>
        <strain evidence="10 11">LMG 26411</strain>
    </source>
</reference>
<accession>A0ABN7QCI2</accession>
<keyword evidence="11" id="KW-1185">Reference proteome</keyword>
<evidence type="ECO:0000256" key="6">
    <source>
        <dbReference type="ARBA" id="ARBA00023159"/>
    </source>
</evidence>
<evidence type="ECO:0000256" key="5">
    <source>
        <dbReference type="ARBA" id="ARBA00023157"/>
    </source>
</evidence>
<keyword evidence="3 9" id="KW-0805">Transcription regulation</keyword>